<feature type="compositionally biased region" description="Basic and acidic residues" evidence="2">
    <location>
        <begin position="226"/>
        <end position="244"/>
    </location>
</feature>
<feature type="compositionally biased region" description="Basic and acidic residues" evidence="2">
    <location>
        <begin position="980"/>
        <end position="989"/>
    </location>
</feature>
<dbReference type="PANTHER" id="PTHR31569:SF4">
    <property type="entry name" value="SWIM-TYPE DOMAIN-CONTAINING PROTEIN"/>
    <property type="match status" value="1"/>
</dbReference>
<keyword evidence="3" id="KW-0732">Signal</keyword>
<keyword evidence="1" id="KW-0862">Zinc</keyword>
<evidence type="ECO:0000313" key="5">
    <source>
        <dbReference type="EMBL" id="KAF7344983.1"/>
    </source>
</evidence>
<dbReference type="AlphaFoldDB" id="A0A8H7CRN0"/>
<keyword evidence="6" id="KW-1185">Reference proteome</keyword>
<dbReference type="PROSITE" id="PS50966">
    <property type="entry name" value="ZF_SWIM"/>
    <property type="match status" value="1"/>
</dbReference>
<evidence type="ECO:0000313" key="6">
    <source>
        <dbReference type="Proteomes" id="UP000620124"/>
    </source>
</evidence>
<accession>A0A8H7CRN0</accession>
<evidence type="ECO:0000259" key="4">
    <source>
        <dbReference type="PROSITE" id="PS50966"/>
    </source>
</evidence>
<gene>
    <name evidence="5" type="ORF">MVEN_01661100</name>
</gene>
<name>A0A8H7CRN0_9AGAR</name>
<protein>
    <submittedName>
        <fullName evidence="5">SWIM-type domain-containing protein</fullName>
    </submittedName>
</protein>
<feature type="chain" id="PRO_5034857064" evidence="3">
    <location>
        <begin position="25"/>
        <end position="1118"/>
    </location>
</feature>
<evidence type="ECO:0000256" key="3">
    <source>
        <dbReference type="SAM" id="SignalP"/>
    </source>
</evidence>
<feature type="compositionally biased region" description="Basic and acidic residues" evidence="2">
    <location>
        <begin position="1007"/>
        <end position="1031"/>
    </location>
</feature>
<dbReference type="InterPro" id="IPR052579">
    <property type="entry name" value="Zinc_finger_SWIM"/>
</dbReference>
<evidence type="ECO:0000256" key="1">
    <source>
        <dbReference type="PROSITE-ProRule" id="PRU00325"/>
    </source>
</evidence>
<proteinExistence type="predicted"/>
<keyword evidence="1" id="KW-0863">Zinc-finger</keyword>
<dbReference type="EMBL" id="JACAZI010000014">
    <property type="protein sequence ID" value="KAF7344983.1"/>
    <property type="molecule type" value="Genomic_DNA"/>
</dbReference>
<feature type="signal peptide" evidence="3">
    <location>
        <begin position="1"/>
        <end position="24"/>
    </location>
</feature>
<feature type="region of interest" description="Disordered" evidence="2">
    <location>
        <begin position="226"/>
        <end position="255"/>
    </location>
</feature>
<dbReference type="Proteomes" id="UP000620124">
    <property type="component" value="Unassembled WGS sequence"/>
</dbReference>
<comment type="caution">
    <text evidence="5">The sequence shown here is derived from an EMBL/GenBank/DDBJ whole genome shotgun (WGS) entry which is preliminary data.</text>
</comment>
<dbReference type="OrthoDB" id="2437251at2759"/>
<organism evidence="5 6">
    <name type="scientific">Mycena venus</name>
    <dbReference type="NCBI Taxonomy" id="2733690"/>
    <lineage>
        <taxon>Eukaryota</taxon>
        <taxon>Fungi</taxon>
        <taxon>Dikarya</taxon>
        <taxon>Basidiomycota</taxon>
        <taxon>Agaricomycotina</taxon>
        <taxon>Agaricomycetes</taxon>
        <taxon>Agaricomycetidae</taxon>
        <taxon>Agaricales</taxon>
        <taxon>Marasmiineae</taxon>
        <taxon>Mycenaceae</taxon>
        <taxon>Mycena</taxon>
    </lineage>
</organism>
<dbReference type="InterPro" id="IPR007527">
    <property type="entry name" value="Znf_SWIM"/>
</dbReference>
<feature type="domain" description="SWIM-type" evidence="4">
    <location>
        <begin position="890"/>
        <end position="923"/>
    </location>
</feature>
<reference evidence="5" key="1">
    <citation type="submission" date="2020-05" db="EMBL/GenBank/DDBJ databases">
        <title>Mycena genomes resolve the evolution of fungal bioluminescence.</title>
        <authorList>
            <person name="Tsai I.J."/>
        </authorList>
    </citation>
    <scope>NUCLEOTIDE SEQUENCE</scope>
    <source>
        <strain evidence="5">CCC161011</strain>
    </source>
</reference>
<dbReference type="GO" id="GO:0008270">
    <property type="term" value="F:zinc ion binding"/>
    <property type="evidence" value="ECO:0007669"/>
    <property type="project" value="UniProtKB-KW"/>
</dbReference>
<keyword evidence="1" id="KW-0479">Metal-binding</keyword>
<feature type="region of interest" description="Disordered" evidence="2">
    <location>
        <begin position="979"/>
        <end position="1043"/>
    </location>
</feature>
<sequence length="1118" mass="127763">MVCNALALTLTLTLPAAQLRAPLAHPLQPQRQDKAQCMEGDILTVVLPFICIRTRTCTCIGTTRQHPISPPPPTFLSATSRRRYPRALGLTKSATRRPKRVLQVRASTRFAGEMQAEKRSKAEEDDDIRVRWRQRKVTASERGEKTNKEAKRDDNLIIQYASDRYATGFGAPPPVILTQIEPSDAELAVKCDRCPYRGPQSTFPQKKNLTYNKSCFACKKKQAEERAEKRASKNDANDTDEATRGTRRAPPIQPTEGYTTLEWQECAALLDTHKNDAFELETFVSVLGESAKAAFDGLESGKDVADKMAQLVWNITGYRFIYKKSKKSSASDSVQTYTYYCAQNEDEVKKPQLHDEPQMHRARMKMSRFPCKGTLQITVDNNNLELPLRLKLKHHQSHIHYVDISINKNIRDLVEGMKHDSATNIWTRVLAQNPGTEVTQKQIYALWSELNEGEWRLDDDQVKSAQMILQKMEGTEVEFIPIRSEPGIHSIAFAFKEVLDGWAKENEELAMDLTWRTNAAQYELYAFVGEANGQAMPFVFLFTVSTGDAAEGAKTRMLGDVLKYMNKRCPDIMFTLSDKEPAEISACRTEIPKAKHQLCYWHAITYIQERLAENKPPAAYDPRKAHQIFDFINPTWAPGVTAVYADEDEEGDGMDEAAEPGTQMPKPSQTCIPPVFILKTGDVRIPVWPNPPKITKKALPEFCPKEFRSDIIEMYRTHLHQHPKIPRNNPDEPYLSAKEIHCRAVRQVYNFCYSNGLSQVWAYLWNRWYTPNQWSLWTRASCDAIPRLKTTMVVESLWRHVKHRDLAQFNRPQLDLVVNIVFKSLLPRVKRTLEYVGKRMPRRSGSTRAVQTSTAESQRELQLLKSAPNTKGRAERLQQLAEEGREAGTYTTDIEKWVCSCEYFFKSRFLMCKHLIREANKRLDNKPLADLRFFLDLRRNHFPPYYTIPGIHTSAHTDSDEDPQPKEVLVLGIRGAVAPSREERPEIAREPASVDGCQDQTSASAPTDRESVQNDSREETDGVRIDDAQERSDDEEEVSDRDNRVKFSEGRVIHLKRCWEDMMGVINNPRGVHPKMAAVLEGAFAKIENIGGDIGRDKRRRKNPRTWDDNNANIMYLD</sequence>
<dbReference type="PANTHER" id="PTHR31569">
    <property type="entry name" value="SWIM-TYPE DOMAIN-CONTAINING PROTEIN"/>
    <property type="match status" value="1"/>
</dbReference>
<dbReference type="Pfam" id="PF10551">
    <property type="entry name" value="MULE"/>
    <property type="match status" value="1"/>
</dbReference>
<dbReference type="InterPro" id="IPR018289">
    <property type="entry name" value="MULE_transposase_dom"/>
</dbReference>
<evidence type="ECO:0000256" key="2">
    <source>
        <dbReference type="SAM" id="MobiDB-lite"/>
    </source>
</evidence>